<accession>A0A8C4R0V5</accession>
<protein>
    <recommendedName>
        <fullName evidence="3">dolichol kinase</fullName>
        <ecNumber evidence="3">2.7.1.108</ecNumber>
    </recommendedName>
</protein>
<evidence type="ECO:0000256" key="9">
    <source>
        <dbReference type="ARBA" id="ARBA00023136"/>
    </source>
</evidence>
<dbReference type="InterPro" id="IPR032974">
    <property type="entry name" value="Polypren_kinase"/>
</dbReference>
<evidence type="ECO:0000256" key="5">
    <source>
        <dbReference type="ARBA" id="ARBA00022692"/>
    </source>
</evidence>
<evidence type="ECO:0000256" key="4">
    <source>
        <dbReference type="ARBA" id="ARBA00022679"/>
    </source>
</evidence>
<evidence type="ECO:0000313" key="10">
    <source>
        <dbReference type="Ensembl" id="ENSEBUP00000022704.1"/>
    </source>
</evidence>
<dbReference type="Ensembl" id="ENSEBUT00000023280.1">
    <property type="protein sequence ID" value="ENSEBUP00000022704.1"/>
    <property type="gene ID" value="ENSEBUG00000013988.1"/>
</dbReference>
<evidence type="ECO:0000256" key="6">
    <source>
        <dbReference type="ARBA" id="ARBA00022777"/>
    </source>
</evidence>
<keyword evidence="5" id="KW-0812">Transmembrane</keyword>
<keyword evidence="11" id="KW-1185">Reference proteome</keyword>
<keyword evidence="6" id="KW-0418">Kinase</keyword>
<proteinExistence type="inferred from homology"/>
<organism evidence="10 11">
    <name type="scientific">Eptatretus burgeri</name>
    <name type="common">Inshore hagfish</name>
    <dbReference type="NCBI Taxonomy" id="7764"/>
    <lineage>
        <taxon>Eukaryota</taxon>
        <taxon>Metazoa</taxon>
        <taxon>Chordata</taxon>
        <taxon>Craniata</taxon>
        <taxon>Vertebrata</taxon>
        <taxon>Cyclostomata</taxon>
        <taxon>Myxini</taxon>
        <taxon>Myxiniformes</taxon>
        <taxon>Myxinidae</taxon>
        <taxon>Eptatretinae</taxon>
        <taxon>Eptatretus</taxon>
    </lineage>
</organism>
<dbReference type="PANTHER" id="PTHR13205">
    <property type="entry name" value="TRANSMEMBRANE PROTEIN 15-RELATED"/>
    <property type="match status" value="1"/>
</dbReference>
<name>A0A8C4R0V5_EPTBU</name>
<evidence type="ECO:0000256" key="2">
    <source>
        <dbReference type="ARBA" id="ARBA00010794"/>
    </source>
</evidence>
<dbReference type="GO" id="GO:0005789">
    <property type="term" value="C:endoplasmic reticulum membrane"/>
    <property type="evidence" value="ECO:0007669"/>
    <property type="project" value="UniProtKB-SubCell"/>
</dbReference>
<dbReference type="Proteomes" id="UP000694388">
    <property type="component" value="Unplaced"/>
</dbReference>
<reference evidence="10" key="1">
    <citation type="submission" date="2025-08" db="UniProtKB">
        <authorList>
            <consortium name="Ensembl"/>
        </authorList>
    </citation>
    <scope>IDENTIFICATION</scope>
</reference>
<reference evidence="10" key="2">
    <citation type="submission" date="2025-09" db="UniProtKB">
        <authorList>
            <consortium name="Ensembl"/>
        </authorList>
    </citation>
    <scope>IDENTIFICATION</scope>
</reference>
<keyword evidence="8" id="KW-1133">Transmembrane helix</keyword>
<dbReference type="AlphaFoldDB" id="A0A8C4R0V5"/>
<keyword evidence="9" id="KW-0472">Membrane</keyword>
<evidence type="ECO:0000256" key="1">
    <source>
        <dbReference type="ARBA" id="ARBA00004477"/>
    </source>
</evidence>
<keyword evidence="7" id="KW-0256">Endoplasmic reticulum</keyword>
<evidence type="ECO:0000256" key="8">
    <source>
        <dbReference type="ARBA" id="ARBA00022989"/>
    </source>
</evidence>
<evidence type="ECO:0000256" key="7">
    <source>
        <dbReference type="ARBA" id="ARBA00022824"/>
    </source>
</evidence>
<dbReference type="GO" id="GO:0043048">
    <property type="term" value="P:dolichyl monophosphate biosynthetic process"/>
    <property type="evidence" value="ECO:0007669"/>
    <property type="project" value="TreeGrafter"/>
</dbReference>
<dbReference type="GO" id="GO:0004168">
    <property type="term" value="F:dolichol kinase activity"/>
    <property type="evidence" value="ECO:0007669"/>
    <property type="project" value="UniProtKB-EC"/>
</dbReference>
<dbReference type="PANTHER" id="PTHR13205:SF15">
    <property type="entry name" value="DOLICHOL KINASE"/>
    <property type="match status" value="1"/>
</dbReference>
<evidence type="ECO:0000313" key="11">
    <source>
        <dbReference type="Proteomes" id="UP000694388"/>
    </source>
</evidence>
<comment type="similarity">
    <text evidence="2">Belongs to the polyprenol kinase family.</text>
</comment>
<dbReference type="GeneTree" id="ENSGT00390000004067"/>
<keyword evidence="4" id="KW-0808">Transferase</keyword>
<sequence length="364" mass="38940">MLCTPPPSRFLQGACGPPATPPPPSETAKIQNHWSPPLICPLFFCPACETNFHTLFNLIPPSWSSRQLFSTISDHSQSKTTIFSTLVKPPPTPPKILLLHQSCPSLVFSPTPHHYPIPCLSVPALLVAFSPSLSAVPFMLHPDPFCVLALPLALTMYSRNKMIKDGDIIIRIRKAFHALAVAAYVPGLVCEPGLLRLASAGALALFVLLECCRALNIPPLARSLEAGLRPFVDSRDAGRLILTHIYLLLGLSAPIWLAARQSDTGDSSLAPYAGVLSVGLGDAVAALAGSSLGRIHWPGTSKTLEGTTFSLLTQLALALVILGPKLDVVLPLAASLGLVCLLEAFTEQIDNMLLPLYLFALFTV</sequence>
<comment type="subcellular location">
    <subcellularLocation>
        <location evidence="1">Endoplasmic reticulum membrane</location>
        <topology evidence="1">Multi-pass membrane protein</topology>
    </subcellularLocation>
</comment>
<dbReference type="EC" id="2.7.1.108" evidence="3"/>
<evidence type="ECO:0000256" key="3">
    <source>
        <dbReference type="ARBA" id="ARBA00012132"/>
    </source>
</evidence>